<dbReference type="Proteomes" id="UP000054032">
    <property type="component" value="Unassembled WGS sequence"/>
</dbReference>
<dbReference type="RefSeq" id="XP_007692878.1">
    <property type="nucleotide sequence ID" value="XM_007694688.1"/>
</dbReference>
<organism evidence="1 2">
    <name type="scientific">Bipolaris oryzae ATCC 44560</name>
    <dbReference type="NCBI Taxonomy" id="930090"/>
    <lineage>
        <taxon>Eukaryota</taxon>
        <taxon>Fungi</taxon>
        <taxon>Dikarya</taxon>
        <taxon>Ascomycota</taxon>
        <taxon>Pezizomycotina</taxon>
        <taxon>Dothideomycetes</taxon>
        <taxon>Pleosporomycetidae</taxon>
        <taxon>Pleosporales</taxon>
        <taxon>Pleosporineae</taxon>
        <taxon>Pleosporaceae</taxon>
        <taxon>Bipolaris</taxon>
    </lineage>
</organism>
<gene>
    <name evidence="1" type="ORF">COCMIDRAFT_9548</name>
</gene>
<dbReference type="GeneID" id="19128664"/>
<evidence type="ECO:0000313" key="2">
    <source>
        <dbReference type="Proteomes" id="UP000054032"/>
    </source>
</evidence>
<proteinExistence type="predicted"/>
<name>W6YSK2_COCMI</name>
<dbReference type="HOGENOM" id="CLU_2222768_0_0_1"/>
<keyword evidence="2" id="KW-1185">Reference proteome</keyword>
<dbReference type="STRING" id="930090.W6YSK2"/>
<sequence length="106" mass="12066">MARSATLKFSDMREEKFHLIIGCTGKRPNWAILKDLPPDAISEKTSQIVVRQISKFFHQISEGALIFPSLHSEMWQFMEARVWLVPDGCKPVWTQFCSRKTGAGLG</sequence>
<accession>W6YSK2</accession>
<protein>
    <submittedName>
        <fullName evidence="1">Uncharacterized protein</fullName>
    </submittedName>
</protein>
<dbReference type="KEGG" id="bor:COCMIDRAFT_9548"/>
<evidence type="ECO:0000313" key="1">
    <source>
        <dbReference type="EMBL" id="EUC40600.1"/>
    </source>
</evidence>
<dbReference type="EMBL" id="KI964152">
    <property type="protein sequence ID" value="EUC40600.1"/>
    <property type="molecule type" value="Genomic_DNA"/>
</dbReference>
<dbReference type="AlphaFoldDB" id="W6YSK2"/>
<reference evidence="1 2" key="1">
    <citation type="journal article" date="2013" name="PLoS Genet.">
        <title>Comparative genome structure, secondary metabolite, and effector coding capacity across Cochliobolus pathogens.</title>
        <authorList>
            <person name="Condon B.J."/>
            <person name="Leng Y."/>
            <person name="Wu D."/>
            <person name="Bushley K.E."/>
            <person name="Ohm R.A."/>
            <person name="Otillar R."/>
            <person name="Martin J."/>
            <person name="Schackwitz W."/>
            <person name="Grimwood J."/>
            <person name="MohdZainudin N."/>
            <person name="Xue C."/>
            <person name="Wang R."/>
            <person name="Manning V.A."/>
            <person name="Dhillon B."/>
            <person name="Tu Z.J."/>
            <person name="Steffenson B.J."/>
            <person name="Salamov A."/>
            <person name="Sun H."/>
            <person name="Lowry S."/>
            <person name="LaButti K."/>
            <person name="Han J."/>
            <person name="Copeland A."/>
            <person name="Lindquist E."/>
            <person name="Barry K."/>
            <person name="Schmutz J."/>
            <person name="Baker S.E."/>
            <person name="Ciuffetti L.M."/>
            <person name="Grigoriev I.V."/>
            <person name="Zhong S."/>
            <person name="Turgeon B.G."/>
        </authorList>
    </citation>
    <scope>NUCLEOTIDE SEQUENCE [LARGE SCALE GENOMIC DNA]</scope>
    <source>
        <strain evidence="1 2">ATCC 44560</strain>
    </source>
</reference>